<dbReference type="HOGENOM" id="CLU_1825722_0_0_1"/>
<feature type="region of interest" description="Disordered" evidence="1">
    <location>
        <begin position="18"/>
        <end position="52"/>
    </location>
</feature>
<dbReference type="VEuPathDB" id="FungiDB:MELLADRAFT_91148"/>
<organism evidence="3">
    <name type="scientific">Melampsora larici-populina (strain 98AG31 / pathotype 3-4-7)</name>
    <name type="common">Poplar leaf rust fungus</name>
    <dbReference type="NCBI Taxonomy" id="747676"/>
    <lineage>
        <taxon>Eukaryota</taxon>
        <taxon>Fungi</taxon>
        <taxon>Dikarya</taxon>
        <taxon>Basidiomycota</taxon>
        <taxon>Pucciniomycotina</taxon>
        <taxon>Pucciniomycetes</taxon>
        <taxon>Pucciniales</taxon>
        <taxon>Melampsoraceae</taxon>
        <taxon>Melampsora</taxon>
    </lineage>
</organism>
<name>F4RXZ9_MELLP</name>
<evidence type="ECO:0000313" key="3">
    <source>
        <dbReference type="Proteomes" id="UP000001072"/>
    </source>
</evidence>
<dbReference type="KEGG" id="mlr:MELLADRAFT_91148"/>
<accession>F4RXZ9</accession>
<dbReference type="AlphaFoldDB" id="F4RXZ9"/>
<keyword evidence="3" id="KW-1185">Reference proteome</keyword>
<dbReference type="InParanoid" id="F4RXZ9"/>
<dbReference type="GeneID" id="18935806"/>
<gene>
    <name evidence="2" type="ORF">MELLADRAFT_91148</name>
</gene>
<reference evidence="3" key="1">
    <citation type="journal article" date="2011" name="Proc. Natl. Acad. Sci. U.S.A.">
        <title>Obligate biotrophy features unraveled by the genomic analysis of rust fungi.</title>
        <authorList>
            <person name="Duplessis S."/>
            <person name="Cuomo C.A."/>
            <person name="Lin Y.-C."/>
            <person name="Aerts A."/>
            <person name="Tisserant E."/>
            <person name="Veneault-Fourrey C."/>
            <person name="Joly D.L."/>
            <person name="Hacquard S."/>
            <person name="Amselem J."/>
            <person name="Cantarel B.L."/>
            <person name="Chiu R."/>
            <person name="Coutinho P.M."/>
            <person name="Feau N."/>
            <person name="Field M."/>
            <person name="Frey P."/>
            <person name="Gelhaye E."/>
            <person name="Goldberg J."/>
            <person name="Grabherr M.G."/>
            <person name="Kodira C.D."/>
            <person name="Kohler A."/>
            <person name="Kuees U."/>
            <person name="Lindquist E.A."/>
            <person name="Lucas S.M."/>
            <person name="Mago R."/>
            <person name="Mauceli E."/>
            <person name="Morin E."/>
            <person name="Murat C."/>
            <person name="Pangilinan J.L."/>
            <person name="Park R."/>
            <person name="Pearson M."/>
            <person name="Quesneville H."/>
            <person name="Rouhier N."/>
            <person name="Sakthikumar S."/>
            <person name="Salamov A.A."/>
            <person name="Schmutz J."/>
            <person name="Selles B."/>
            <person name="Shapiro H."/>
            <person name="Tanguay P."/>
            <person name="Tuskan G.A."/>
            <person name="Henrissat B."/>
            <person name="Van de Peer Y."/>
            <person name="Rouze P."/>
            <person name="Ellis J.G."/>
            <person name="Dodds P.N."/>
            <person name="Schein J.E."/>
            <person name="Zhong S."/>
            <person name="Hamelin R.C."/>
            <person name="Grigoriev I.V."/>
            <person name="Szabo L.J."/>
            <person name="Martin F."/>
        </authorList>
    </citation>
    <scope>NUCLEOTIDE SEQUENCE [LARGE SCALE GENOMIC DNA]</scope>
    <source>
        <strain evidence="3">98AG31 / pathotype 3-4-7</strain>
    </source>
</reference>
<protein>
    <submittedName>
        <fullName evidence="2">Uncharacterized protein</fullName>
    </submittedName>
</protein>
<dbReference type="RefSeq" id="XP_007414133.1">
    <property type="nucleotide sequence ID" value="XM_007414071.1"/>
</dbReference>
<sequence>MGELFPSTQDIVLSLRNPTTMGRVKSRHQDRPTHSGAVHPHKPSQTEGTYVHGKDGALEGVHCTRRSCSSKRQVSLNSSLIYFRRYNWYTFDCQQPIATMSSRLQPKFHLREPPPTREECPSEFCKSCDHHLGRRTVCRPQ</sequence>
<proteinExistence type="predicted"/>
<dbReference type="EMBL" id="GL883129">
    <property type="protein sequence ID" value="EGG02731.1"/>
    <property type="molecule type" value="Genomic_DNA"/>
</dbReference>
<evidence type="ECO:0000256" key="1">
    <source>
        <dbReference type="SAM" id="MobiDB-lite"/>
    </source>
</evidence>
<dbReference type="Proteomes" id="UP000001072">
    <property type="component" value="Unassembled WGS sequence"/>
</dbReference>
<evidence type="ECO:0000313" key="2">
    <source>
        <dbReference type="EMBL" id="EGG02731.1"/>
    </source>
</evidence>